<dbReference type="InterPro" id="IPR010794">
    <property type="entry name" value="MalM"/>
</dbReference>
<dbReference type="GO" id="GO:0042597">
    <property type="term" value="C:periplasmic space"/>
    <property type="evidence" value="ECO:0007669"/>
    <property type="project" value="InterPro"/>
</dbReference>
<protein>
    <submittedName>
        <fullName evidence="1">Maltose operon periplasmic protein MalM</fullName>
    </submittedName>
</protein>
<dbReference type="AlphaFoldDB" id="A0A2N8ZK55"/>
<dbReference type="GO" id="GO:0008643">
    <property type="term" value="P:carbohydrate transport"/>
    <property type="evidence" value="ECO:0007669"/>
    <property type="project" value="InterPro"/>
</dbReference>
<sequence length="299" mass="32955">MGCLFCFKSSTDSEITMMNNKHSFIAVILGTLLAGCASDKQVNIELEAPTNSEICCSTYSEFPYAQLNDNEDLKFEIDLASPVARFAKGNSHFSAFRFSDRSKDVQVTLSSLFIDDSIFAPQAILLDQSFNVVRTIELSDFQTLPSDAFTRTRYITRFTIDASQAPYLVISTPADMLGTKVKVEHPAKVRAKEFGEVMPMAIDPVYTHQLGGTLELEVKTLKLRPFRSEQKTAEVVAGKNQAKSVIQVQPETQDFYISAIQDAVKAGDLPKALSLLDEAKALNIDGAQEAFVTAVNINK</sequence>
<name>A0A2N8ZK55_9VIBR</name>
<dbReference type="Proteomes" id="UP000235828">
    <property type="component" value="Chromosome B"/>
</dbReference>
<reference evidence="1 2" key="1">
    <citation type="submission" date="2017-10" db="EMBL/GenBank/DDBJ databases">
        <authorList>
            <person name="Banno H."/>
            <person name="Chua N.-H."/>
        </authorList>
    </citation>
    <scope>NUCLEOTIDE SEQUENCE [LARGE SCALE GENOMIC DNA]</scope>
    <source>
        <strain evidence="1">Vibrio tapetis CECT4600</strain>
    </source>
</reference>
<keyword evidence="2" id="KW-1185">Reference proteome</keyword>
<evidence type="ECO:0000313" key="2">
    <source>
        <dbReference type="Proteomes" id="UP000235828"/>
    </source>
</evidence>
<dbReference type="EMBL" id="LT960612">
    <property type="protein sequence ID" value="SON52262.1"/>
    <property type="molecule type" value="Genomic_DNA"/>
</dbReference>
<evidence type="ECO:0000313" key="1">
    <source>
        <dbReference type="EMBL" id="SON52262.1"/>
    </source>
</evidence>
<dbReference type="Pfam" id="PF07148">
    <property type="entry name" value="MalM"/>
    <property type="match status" value="1"/>
</dbReference>
<proteinExistence type="predicted"/>
<gene>
    <name evidence="1" type="ORF">VTAP4600_B0651</name>
</gene>
<organism evidence="1 2">
    <name type="scientific">Vibrio tapetis subsp. tapetis</name>
    <dbReference type="NCBI Taxonomy" id="1671868"/>
    <lineage>
        <taxon>Bacteria</taxon>
        <taxon>Pseudomonadati</taxon>
        <taxon>Pseudomonadota</taxon>
        <taxon>Gammaproteobacteria</taxon>
        <taxon>Vibrionales</taxon>
        <taxon>Vibrionaceae</taxon>
        <taxon>Vibrio</taxon>
    </lineage>
</organism>
<dbReference type="KEGG" id="vta:B0651"/>
<accession>A0A2N8ZK55</accession>